<reference evidence="1 2" key="1">
    <citation type="submission" date="2023-10" db="EMBL/GenBank/DDBJ databases">
        <title>Characteristics and mechanism of a salt-tolerant marine origin heterotrophic nitrifying- aerobic denitrifying bacteria Marinobacter xestospongiae HN1.</title>
        <authorList>
            <person name="Qi R."/>
        </authorList>
    </citation>
    <scope>NUCLEOTIDE SEQUENCE [LARGE SCALE GENOMIC DNA]</scope>
    <source>
        <strain evidence="1 2">HN1</strain>
    </source>
</reference>
<evidence type="ECO:0008006" key="3">
    <source>
        <dbReference type="Google" id="ProtNLM"/>
    </source>
</evidence>
<gene>
    <name evidence="1" type="ORF">RYS15_10690</name>
</gene>
<dbReference type="EMBL" id="JAWIIJ010000006">
    <property type="protein sequence ID" value="MDV2079159.1"/>
    <property type="molecule type" value="Genomic_DNA"/>
</dbReference>
<proteinExistence type="predicted"/>
<organism evidence="1 2">
    <name type="scientific">Marinobacter xestospongiae</name>
    <dbReference type="NCBI Taxonomy" id="994319"/>
    <lineage>
        <taxon>Bacteria</taxon>
        <taxon>Pseudomonadati</taxon>
        <taxon>Pseudomonadota</taxon>
        <taxon>Gammaproteobacteria</taxon>
        <taxon>Pseudomonadales</taxon>
        <taxon>Marinobacteraceae</taxon>
        <taxon>Marinobacter</taxon>
    </lineage>
</organism>
<name>A0ABU3VY14_9GAMM</name>
<sequence>MIELGLIALAALMYSELAAIRRRQRWILKKIDRLLDTSGVDQDELLSPELRTAMASGRRLKAIKRYREETGASLTEAKVFIDRYGKFRE</sequence>
<keyword evidence="2" id="KW-1185">Reference proteome</keyword>
<protein>
    <recommendedName>
        <fullName evidence="3">Ribosomal protein L7/L12 C-terminal domain-containing protein</fullName>
    </recommendedName>
</protein>
<dbReference type="InterPro" id="IPR014719">
    <property type="entry name" value="Ribosomal_bL12_C/ClpS-like"/>
</dbReference>
<dbReference type="Gene3D" id="3.30.1390.10">
    <property type="match status" value="1"/>
</dbReference>
<evidence type="ECO:0000313" key="1">
    <source>
        <dbReference type="EMBL" id="MDV2079159.1"/>
    </source>
</evidence>
<dbReference type="Proteomes" id="UP001269819">
    <property type="component" value="Unassembled WGS sequence"/>
</dbReference>
<evidence type="ECO:0000313" key="2">
    <source>
        <dbReference type="Proteomes" id="UP001269819"/>
    </source>
</evidence>
<accession>A0ABU3VY14</accession>
<dbReference type="RefSeq" id="WP_227175756.1">
    <property type="nucleotide sequence ID" value="NZ_JAWIIJ010000006.1"/>
</dbReference>
<comment type="caution">
    <text evidence="1">The sequence shown here is derived from an EMBL/GenBank/DDBJ whole genome shotgun (WGS) entry which is preliminary data.</text>
</comment>